<sequence length="275" mass="29296">MTCLAPGPALRGLGGGTGHPCPNHHHLNRWDTYVPTQEIELKKNPTSGARESRRAALRQWWSAAWSDGGALHRRWEDLRAAPAAGWHGMANWIKTVLATAAMAFFVLLISRAGTALFTAARQLLDAVPAVDGPGHVITAVHATLTEPVHAYLAAHSEALPLTEPVAYSLWQATGLTALAGGFLTRNNALRMTWLVWGALTVAAIWSAAPDSSRPVAAGAAVLAWCLASTLALRGLHRRRTSASHGTGTLAVYQPHITVHLPPTTVSTEARSHPTT</sequence>
<keyword evidence="1" id="KW-1133">Transmembrane helix</keyword>
<geneLocation type="plasmid" evidence="2">
    <name>pFRL3</name>
</geneLocation>
<protein>
    <submittedName>
        <fullName evidence="2">Uncharacterized protein</fullName>
    </submittedName>
</protein>
<name>V9Z6U0_9ACTN</name>
<keyword evidence="1" id="KW-0812">Transmembrane</keyword>
<feature type="transmembrane region" description="Helical" evidence="1">
    <location>
        <begin position="96"/>
        <end position="120"/>
    </location>
</feature>
<evidence type="ECO:0000313" key="2">
    <source>
        <dbReference type="EMBL" id="AHE39101.1"/>
    </source>
</evidence>
<organism evidence="2">
    <name type="scientific">Streptomyces sp. FR1</name>
    <dbReference type="NCBI Taxonomy" id="349971"/>
    <lineage>
        <taxon>Bacteria</taxon>
        <taxon>Bacillati</taxon>
        <taxon>Actinomycetota</taxon>
        <taxon>Actinomycetes</taxon>
        <taxon>Kitasatosporales</taxon>
        <taxon>Streptomycetaceae</taxon>
        <taxon>Streptomyces</taxon>
    </lineage>
</organism>
<dbReference type="EMBL" id="KF602048">
    <property type="protein sequence ID" value="AHE39101.1"/>
    <property type="molecule type" value="Genomic_DNA"/>
</dbReference>
<evidence type="ECO:0000256" key="1">
    <source>
        <dbReference type="SAM" id="Phobius"/>
    </source>
</evidence>
<keyword evidence="2" id="KW-0614">Plasmid</keyword>
<keyword evidence="1" id="KW-0472">Membrane</keyword>
<dbReference type="AlphaFoldDB" id="V9Z6U0"/>
<feature type="transmembrane region" description="Helical" evidence="1">
    <location>
        <begin position="214"/>
        <end position="232"/>
    </location>
</feature>
<proteinExistence type="predicted"/>
<accession>V9Z6U0</accession>
<reference evidence="2" key="1">
    <citation type="submission" date="2013-09" db="EMBL/GenBank/DDBJ databases">
        <title>Complete nucleotide sequence of Streptomyces linear plasmid pFRL3.</title>
        <authorList>
            <person name="Chen Z."/>
            <person name="Fang P."/>
            <person name="Qin Z."/>
        </authorList>
    </citation>
    <scope>NUCLEOTIDE SEQUENCE</scope>
    <source>
        <plasmid evidence="2">pFRL3</plasmid>
    </source>
</reference>
<feature type="transmembrane region" description="Helical" evidence="1">
    <location>
        <begin position="191"/>
        <end position="208"/>
    </location>
</feature>
<gene>
    <name evidence="2" type="ORF">pFRL3_324</name>
</gene>